<dbReference type="AlphaFoldDB" id="A0A6L8T8A0"/>
<evidence type="ECO:0000313" key="3">
    <source>
        <dbReference type="Proteomes" id="UP000477285"/>
    </source>
</evidence>
<evidence type="ECO:0000313" key="2">
    <source>
        <dbReference type="EMBL" id="MZL35192.1"/>
    </source>
</evidence>
<reference evidence="2 3" key="1">
    <citation type="journal article" date="2019" name="Nat. Med.">
        <title>A library of human gut bacterial isolates paired with longitudinal multiomics data enables mechanistic microbiome research.</title>
        <authorList>
            <person name="Poyet M."/>
            <person name="Groussin M."/>
            <person name="Gibbons S.M."/>
            <person name="Avila-Pacheco J."/>
            <person name="Jiang X."/>
            <person name="Kearney S.M."/>
            <person name="Perrotta A.R."/>
            <person name="Berdy B."/>
            <person name="Zhao S."/>
            <person name="Lieberman T.D."/>
            <person name="Swanson P.K."/>
            <person name="Smith M."/>
            <person name="Roesemann S."/>
            <person name="Alexander J.E."/>
            <person name="Rich S.A."/>
            <person name="Livny J."/>
            <person name="Vlamakis H."/>
            <person name="Clish C."/>
            <person name="Bullock K."/>
            <person name="Deik A."/>
            <person name="Scott J."/>
            <person name="Pierce K.A."/>
            <person name="Xavier R.J."/>
            <person name="Alm E.J."/>
        </authorList>
    </citation>
    <scope>NUCLEOTIDE SEQUENCE [LARGE SCALE GENOMIC DNA]</scope>
    <source>
        <strain evidence="2 3">BIOML-A1</strain>
    </source>
</reference>
<protein>
    <submittedName>
        <fullName evidence="2">GHKL domain-containing protein</fullName>
    </submittedName>
</protein>
<organism evidence="2 3">
    <name type="scientific">Blautia wexlerae</name>
    <dbReference type="NCBI Taxonomy" id="418240"/>
    <lineage>
        <taxon>Bacteria</taxon>
        <taxon>Bacillati</taxon>
        <taxon>Bacillota</taxon>
        <taxon>Clostridia</taxon>
        <taxon>Lachnospirales</taxon>
        <taxon>Lachnospiraceae</taxon>
        <taxon>Blautia</taxon>
    </lineage>
</organism>
<proteinExistence type="predicted"/>
<dbReference type="Pfam" id="PF14501">
    <property type="entry name" value="HATPase_c_5"/>
    <property type="match status" value="1"/>
</dbReference>
<gene>
    <name evidence="2" type="ORF">GT728_18920</name>
</gene>
<dbReference type="EMBL" id="WWVQ01000077">
    <property type="protein sequence ID" value="MZL35192.1"/>
    <property type="molecule type" value="Genomic_DNA"/>
</dbReference>
<evidence type="ECO:0000259" key="1">
    <source>
        <dbReference type="Pfam" id="PF14501"/>
    </source>
</evidence>
<feature type="domain" description="Sensor histidine kinase NatK-like C-terminal" evidence="1">
    <location>
        <begin position="4"/>
        <end position="73"/>
    </location>
</feature>
<accession>A0A6L8T8A0</accession>
<sequence>MSVDIYYEKGMLSMEIKNSFQHELDVEKNKLLSTKEEKGHGIGLANVRKMVEKYQGFMDVSNTNQIFTVKVMLYL</sequence>
<dbReference type="Gene3D" id="3.30.565.10">
    <property type="entry name" value="Histidine kinase-like ATPase, C-terminal domain"/>
    <property type="match status" value="1"/>
</dbReference>
<dbReference type="InterPro" id="IPR032834">
    <property type="entry name" value="NatK-like_C"/>
</dbReference>
<dbReference type="SUPFAM" id="SSF55874">
    <property type="entry name" value="ATPase domain of HSP90 chaperone/DNA topoisomerase II/histidine kinase"/>
    <property type="match status" value="1"/>
</dbReference>
<dbReference type="InterPro" id="IPR036890">
    <property type="entry name" value="HATPase_C_sf"/>
</dbReference>
<comment type="caution">
    <text evidence="2">The sequence shown here is derived from an EMBL/GenBank/DDBJ whole genome shotgun (WGS) entry which is preliminary data.</text>
</comment>
<dbReference type="Proteomes" id="UP000477285">
    <property type="component" value="Unassembled WGS sequence"/>
</dbReference>
<name>A0A6L8T8A0_9FIRM</name>